<sequence length="171" mass="18896">MEVAEAVDLRRSIRRYQDKDVPDGMIKAILRAGHMAPSAGNLQGRDFVIVKDRRMRELICKAALGQSFIVEAPVCIVVCANMSRSSEKYGKRGELYAVQDASAAAMSMMLMAVDLGLGTCWVGAFNEQAISELLGIPQGVRPVMLMPLGFPDESPYAPPRLGEKLEHWEKW</sequence>
<evidence type="ECO:0000256" key="2">
    <source>
        <dbReference type="ARBA" id="ARBA00023002"/>
    </source>
</evidence>
<dbReference type="GO" id="GO:0016491">
    <property type="term" value="F:oxidoreductase activity"/>
    <property type="evidence" value="ECO:0007669"/>
    <property type="project" value="UniProtKB-KW"/>
</dbReference>
<dbReference type="GeneID" id="11972028"/>
<dbReference type="Pfam" id="PF00881">
    <property type="entry name" value="Nitroreductase"/>
    <property type="match status" value="1"/>
</dbReference>
<gene>
    <name evidence="4" type="ordered locus">Mtc_1881</name>
</gene>
<dbReference type="SUPFAM" id="SSF55469">
    <property type="entry name" value="FMN-dependent nitroreductase-like"/>
    <property type="match status" value="1"/>
</dbReference>
<dbReference type="RefSeq" id="WP_014406453.1">
    <property type="nucleotide sequence ID" value="NC_017034.1"/>
</dbReference>
<proteinExistence type="inferred from homology"/>
<dbReference type="HOGENOM" id="CLU_070764_7_1_2"/>
<evidence type="ECO:0000313" key="5">
    <source>
        <dbReference type="Proteomes" id="UP000005233"/>
    </source>
</evidence>
<dbReference type="Gene3D" id="3.40.109.10">
    <property type="entry name" value="NADH Oxidase"/>
    <property type="match status" value="1"/>
</dbReference>
<dbReference type="EMBL" id="CP003243">
    <property type="protein sequence ID" value="AFD00622.1"/>
    <property type="molecule type" value="Genomic_DNA"/>
</dbReference>
<protein>
    <submittedName>
        <fullName evidence="4">Nitroreductase</fullName>
    </submittedName>
</protein>
<dbReference type="STRING" id="1041930.Mtc_1881"/>
<evidence type="ECO:0000313" key="4">
    <source>
        <dbReference type="EMBL" id="AFD00622.1"/>
    </source>
</evidence>
<dbReference type="PANTHER" id="PTHR43673:SF10">
    <property type="entry name" value="NADH DEHYDROGENASE_NAD(P)H NITROREDUCTASE XCC3605-RELATED"/>
    <property type="match status" value="1"/>
</dbReference>
<keyword evidence="2" id="KW-0560">Oxidoreductase</keyword>
<name>H8IAW7_METCZ</name>
<organism evidence="4 5">
    <name type="scientific">Methanocella conradii (strain DSM 24694 / JCM 17849 / CGMCC 1.5162 / HZ254)</name>
    <dbReference type="NCBI Taxonomy" id="1041930"/>
    <lineage>
        <taxon>Archaea</taxon>
        <taxon>Methanobacteriati</taxon>
        <taxon>Methanobacteriota</taxon>
        <taxon>Stenosarchaea group</taxon>
        <taxon>Methanomicrobia</taxon>
        <taxon>Methanocellales</taxon>
        <taxon>Methanocellaceae</taxon>
        <taxon>Methanocella</taxon>
    </lineage>
</organism>
<evidence type="ECO:0000259" key="3">
    <source>
        <dbReference type="Pfam" id="PF00881"/>
    </source>
</evidence>
<dbReference type="eggNOG" id="arCOG00288">
    <property type="taxonomic scope" value="Archaea"/>
</dbReference>
<evidence type="ECO:0000256" key="1">
    <source>
        <dbReference type="ARBA" id="ARBA00007118"/>
    </source>
</evidence>
<dbReference type="KEGG" id="mez:Mtc_1881"/>
<feature type="domain" description="Nitroreductase" evidence="3">
    <location>
        <begin position="63"/>
        <end position="149"/>
    </location>
</feature>
<dbReference type="OrthoDB" id="287850at2157"/>
<dbReference type="InterPro" id="IPR029479">
    <property type="entry name" value="Nitroreductase"/>
</dbReference>
<dbReference type="InterPro" id="IPR000415">
    <property type="entry name" value="Nitroreductase-like"/>
</dbReference>
<reference evidence="4 5" key="1">
    <citation type="journal article" date="2012" name="J. Bacteriol.">
        <title>Complete genome sequence of a thermophilic methanogen, Methanocella conradii HZ254, isolated from Chinese rice field soil.</title>
        <authorList>
            <person name="Lu Z."/>
            <person name="Lu Y."/>
        </authorList>
    </citation>
    <scope>NUCLEOTIDE SEQUENCE [LARGE SCALE GENOMIC DNA]</scope>
    <source>
        <strain evidence="5">DSM 24694 / JCM 17849 / CGMCC 1.5162 / HZ254</strain>
    </source>
</reference>
<comment type="similarity">
    <text evidence="1">Belongs to the nitroreductase family.</text>
</comment>
<accession>H8IAW7</accession>
<dbReference type="PANTHER" id="PTHR43673">
    <property type="entry name" value="NAD(P)H NITROREDUCTASE YDGI-RELATED"/>
    <property type="match status" value="1"/>
</dbReference>
<keyword evidence="5" id="KW-1185">Reference proteome</keyword>
<dbReference type="Proteomes" id="UP000005233">
    <property type="component" value="Chromosome"/>
</dbReference>
<dbReference type="AlphaFoldDB" id="H8IAW7"/>